<dbReference type="Proteomes" id="UP001295423">
    <property type="component" value="Unassembled WGS sequence"/>
</dbReference>
<dbReference type="Pfam" id="PF13306">
    <property type="entry name" value="LRR_5"/>
    <property type="match status" value="1"/>
</dbReference>
<dbReference type="Gene3D" id="3.80.10.10">
    <property type="entry name" value="Ribonuclease Inhibitor"/>
    <property type="match status" value="1"/>
</dbReference>
<dbReference type="PANTHER" id="PTHR45661:SF3">
    <property type="entry name" value="IG-LIKE DOMAIN-CONTAINING PROTEIN"/>
    <property type="match status" value="1"/>
</dbReference>
<name>A0AAD2PV66_9STRA</name>
<dbReference type="InterPro" id="IPR032675">
    <property type="entry name" value="LRR_dom_sf"/>
</dbReference>
<reference evidence="1" key="1">
    <citation type="submission" date="2023-08" db="EMBL/GenBank/DDBJ databases">
        <authorList>
            <person name="Audoor S."/>
            <person name="Bilcke G."/>
        </authorList>
    </citation>
    <scope>NUCLEOTIDE SEQUENCE</scope>
</reference>
<sequence>MEETKETEQIYVYHGEACVPADVTHVQVHPSVVEIVAKAFRNCKYLREIYFPEGVKIIGLGAFESCISLQTVQLSSTITEIRDQAFLKCFALQFVGFSENLVLIGDEAFALCESLKSVDIPSTTETIGDNAFMSCEDLVSVGLREGLKRIGEDAFCGCMSLRNIRVPSTVDEIRDGCFSACQSLISVELHWRMRKIHDHAFDGCSKLKNVALASSVEEIGKDAFANCKLLQSQYGESIIEGLASRFESKPIHELCYYQSYFPTQDLMEALKTAFASFDRDGQQLDLSSTDNGTGMTPLAILSMSTFPNFSFAKGLISVHTVEQLTAKDETEHTIADYLCTNDTPTSKKLVIFTVEQIVKKRVNALCLDRWKKQIRDALYKLPSGWNPDVRQKHINEIYTLLNDRELLESV</sequence>
<gene>
    <name evidence="1" type="ORF">CYCCA115_LOCUS14688</name>
</gene>
<accession>A0AAD2PV66</accession>
<dbReference type="AlphaFoldDB" id="A0AAD2PV66"/>
<dbReference type="InterPro" id="IPR053139">
    <property type="entry name" value="Surface_bspA-like"/>
</dbReference>
<evidence type="ECO:0008006" key="3">
    <source>
        <dbReference type="Google" id="ProtNLM"/>
    </source>
</evidence>
<dbReference type="EMBL" id="CAKOGP040001858">
    <property type="protein sequence ID" value="CAJ1954093.1"/>
    <property type="molecule type" value="Genomic_DNA"/>
</dbReference>
<keyword evidence="2" id="KW-1185">Reference proteome</keyword>
<dbReference type="PANTHER" id="PTHR45661">
    <property type="entry name" value="SURFACE ANTIGEN"/>
    <property type="match status" value="1"/>
</dbReference>
<proteinExistence type="predicted"/>
<protein>
    <recommendedName>
        <fullName evidence="3">Leucine-rich repeat domain-containing protein</fullName>
    </recommendedName>
</protein>
<comment type="caution">
    <text evidence="1">The sequence shown here is derived from an EMBL/GenBank/DDBJ whole genome shotgun (WGS) entry which is preliminary data.</text>
</comment>
<dbReference type="InterPro" id="IPR026906">
    <property type="entry name" value="LRR_5"/>
</dbReference>
<evidence type="ECO:0000313" key="1">
    <source>
        <dbReference type="EMBL" id="CAJ1954093.1"/>
    </source>
</evidence>
<organism evidence="1 2">
    <name type="scientific">Cylindrotheca closterium</name>
    <dbReference type="NCBI Taxonomy" id="2856"/>
    <lineage>
        <taxon>Eukaryota</taxon>
        <taxon>Sar</taxon>
        <taxon>Stramenopiles</taxon>
        <taxon>Ochrophyta</taxon>
        <taxon>Bacillariophyta</taxon>
        <taxon>Bacillariophyceae</taxon>
        <taxon>Bacillariophycidae</taxon>
        <taxon>Bacillariales</taxon>
        <taxon>Bacillariaceae</taxon>
        <taxon>Cylindrotheca</taxon>
    </lineage>
</organism>
<dbReference type="SUPFAM" id="SSF52058">
    <property type="entry name" value="L domain-like"/>
    <property type="match status" value="1"/>
</dbReference>
<evidence type="ECO:0000313" key="2">
    <source>
        <dbReference type="Proteomes" id="UP001295423"/>
    </source>
</evidence>